<dbReference type="InterPro" id="IPR014284">
    <property type="entry name" value="RNA_pol_sigma-70_dom"/>
</dbReference>
<dbReference type="GO" id="GO:0003677">
    <property type="term" value="F:DNA binding"/>
    <property type="evidence" value="ECO:0007669"/>
    <property type="project" value="UniProtKB-KW"/>
</dbReference>
<dbReference type="InterPro" id="IPR013325">
    <property type="entry name" value="RNA_pol_sigma_r2"/>
</dbReference>
<dbReference type="GO" id="GO:0016987">
    <property type="term" value="F:sigma factor activity"/>
    <property type="evidence" value="ECO:0007669"/>
    <property type="project" value="UniProtKB-KW"/>
</dbReference>
<keyword evidence="1" id="KW-0805">Transcription regulation</keyword>
<dbReference type="NCBIfam" id="TIGR02479">
    <property type="entry name" value="FliA_WhiG"/>
    <property type="match status" value="1"/>
</dbReference>
<protein>
    <submittedName>
        <fullName evidence="6">RNA polymerase, sigma 28 subunit, SigD/FliA/WhiG</fullName>
    </submittedName>
</protein>
<keyword evidence="4" id="KW-0804">Transcription</keyword>
<evidence type="ECO:0000256" key="2">
    <source>
        <dbReference type="ARBA" id="ARBA00023082"/>
    </source>
</evidence>
<dbReference type="Pfam" id="PF04542">
    <property type="entry name" value="Sigma70_r2"/>
    <property type="match status" value="1"/>
</dbReference>
<dbReference type="Proteomes" id="UP000182146">
    <property type="component" value="Unassembled WGS sequence"/>
</dbReference>
<dbReference type="PANTHER" id="PTHR30385">
    <property type="entry name" value="SIGMA FACTOR F FLAGELLAR"/>
    <property type="match status" value="1"/>
</dbReference>
<dbReference type="GO" id="GO:0003899">
    <property type="term" value="F:DNA-directed RNA polymerase activity"/>
    <property type="evidence" value="ECO:0007669"/>
    <property type="project" value="InterPro"/>
</dbReference>
<dbReference type="InterPro" id="IPR000943">
    <property type="entry name" value="RNA_pol_sigma70"/>
</dbReference>
<dbReference type="PROSITE" id="PS00716">
    <property type="entry name" value="SIGMA70_2"/>
    <property type="match status" value="1"/>
</dbReference>
<dbReference type="SUPFAM" id="SSF88659">
    <property type="entry name" value="Sigma3 and sigma4 domains of RNA polymerase sigma factors"/>
    <property type="match status" value="2"/>
</dbReference>
<gene>
    <name evidence="6" type="ORF">SAMN05660860_00984</name>
</gene>
<organism evidence="6 7">
    <name type="scientific">Geoalkalibacter ferrihydriticus</name>
    <dbReference type="NCBI Taxonomy" id="392333"/>
    <lineage>
        <taxon>Bacteria</taxon>
        <taxon>Pseudomonadati</taxon>
        <taxon>Thermodesulfobacteriota</taxon>
        <taxon>Desulfuromonadia</taxon>
        <taxon>Desulfuromonadales</taxon>
        <taxon>Geoalkalibacteraceae</taxon>
        <taxon>Geoalkalibacter</taxon>
    </lineage>
</organism>
<dbReference type="PRINTS" id="PR00046">
    <property type="entry name" value="SIGMA70FCT"/>
</dbReference>
<dbReference type="Pfam" id="PF04545">
    <property type="entry name" value="Sigma70_r4"/>
    <property type="match status" value="1"/>
</dbReference>
<dbReference type="SUPFAM" id="SSF88946">
    <property type="entry name" value="Sigma2 domain of RNA polymerase sigma factors"/>
    <property type="match status" value="1"/>
</dbReference>
<dbReference type="NCBIfam" id="NF005413">
    <property type="entry name" value="PRK06986.1"/>
    <property type="match status" value="1"/>
</dbReference>
<dbReference type="InterPro" id="IPR007627">
    <property type="entry name" value="RNA_pol_sigma70_r2"/>
</dbReference>
<dbReference type="InterPro" id="IPR012845">
    <property type="entry name" value="RNA_pol_sigma_FliA_WhiG"/>
</dbReference>
<evidence type="ECO:0000313" key="6">
    <source>
        <dbReference type="EMBL" id="SDL67655.1"/>
    </source>
</evidence>
<dbReference type="Gene3D" id="1.20.140.160">
    <property type="match status" value="1"/>
</dbReference>
<dbReference type="STRING" id="392333.SAMN05660860_00984"/>
<dbReference type="InterPro" id="IPR013324">
    <property type="entry name" value="RNA_pol_sigma_r3/r4-like"/>
</dbReference>
<keyword evidence="3" id="KW-0238">DNA-binding</keyword>
<reference evidence="6 7" key="1">
    <citation type="submission" date="2016-10" db="EMBL/GenBank/DDBJ databases">
        <authorList>
            <person name="de Groot N.N."/>
        </authorList>
    </citation>
    <scope>NUCLEOTIDE SEQUENCE [LARGE SCALE GENOMIC DNA]</scope>
    <source>
        <strain evidence="6 7">DSM 17813</strain>
    </source>
</reference>
<dbReference type="EMBL" id="FNGU01000002">
    <property type="protein sequence ID" value="SDL67655.1"/>
    <property type="molecule type" value="Genomic_DNA"/>
</dbReference>
<proteinExistence type="predicted"/>
<feature type="domain" description="RNA polymerase sigma-70" evidence="5">
    <location>
        <begin position="212"/>
        <end position="238"/>
    </location>
</feature>
<dbReference type="NCBIfam" id="TIGR02937">
    <property type="entry name" value="sigma70-ECF"/>
    <property type="match status" value="1"/>
</dbReference>
<name>A0A1G9M1R2_9BACT</name>
<evidence type="ECO:0000259" key="5">
    <source>
        <dbReference type="PROSITE" id="PS00716"/>
    </source>
</evidence>
<evidence type="ECO:0000256" key="1">
    <source>
        <dbReference type="ARBA" id="ARBA00023015"/>
    </source>
</evidence>
<sequence length="250" mass="29027">MIMNPPDPYFQPQTDIRTRLVEDHLPLVNFLVERMITQVPASLTRDDLASAAMMGLLDAANRYDPSRGILFKTFAEHRMRGAMLDEARRNDWFSRSLREKQTRLTRTLERLEQQLGRSPEEHEVAAALDLDLESYRNLLTEVSHLGCVSLHQTIDEYDEGRSFIDNLPDTDAATPLENVERRELTRELAEHLERLSEKERLVVSLYYYEELTQKEIAEVLSVTEGRVSQLHSQALHKLKARLSSNLKKRR</sequence>
<dbReference type="GO" id="GO:0006352">
    <property type="term" value="P:DNA-templated transcription initiation"/>
    <property type="evidence" value="ECO:0007669"/>
    <property type="project" value="InterPro"/>
</dbReference>
<dbReference type="AlphaFoldDB" id="A0A1G9M1R2"/>
<dbReference type="Gene3D" id="1.10.1740.10">
    <property type="match status" value="1"/>
</dbReference>
<dbReference type="CDD" id="cd06171">
    <property type="entry name" value="Sigma70_r4"/>
    <property type="match status" value="1"/>
</dbReference>
<dbReference type="InterPro" id="IPR007630">
    <property type="entry name" value="RNA_pol_sigma70_r4"/>
</dbReference>
<keyword evidence="2" id="KW-0731">Sigma factor</keyword>
<evidence type="ECO:0000256" key="3">
    <source>
        <dbReference type="ARBA" id="ARBA00023125"/>
    </source>
</evidence>
<dbReference type="Pfam" id="PF04539">
    <property type="entry name" value="Sigma70_r3"/>
    <property type="match status" value="1"/>
</dbReference>
<dbReference type="PANTHER" id="PTHR30385:SF7">
    <property type="entry name" value="RNA POLYMERASE SIGMA FACTOR FLIA"/>
    <property type="match status" value="1"/>
</dbReference>
<evidence type="ECO:0000313" key="7">
    <source>
        <dbReference type="Proteomes" id="UP000182146"/>
    </source>
</evidence>
<evidence type="ECO:0000256" key="4">
    <source>
        <dbReference type="ARBA" id="ARBA00023163"/>
    </source>
</evidence>
<dbReference type="InterPro" id="IPR007624">
    <property type="entry name" value="RNA_pol_sigma70_r3"/>
</dbReference>
<dbReference type="PIRSF" id="PIRSF000770">
    <property type="entry name" value="RNA_pol_sigma-SigE/K"/>
    <property type="match status" value="1"/>
</dbReference>
<accession>A0A1G9M1R2</accession>